<dbReference type="Pfam" id="PF14039">
    <property type="entry name" value="YusW"/>
    <property type="match status" value="1"/>
</dbReference>
<keyword evidence="4" id="KW-1185">Reference proteome</keyword>
<feature type="signal peptide" evidence="2">
    <location>
        <begin position="1"/>
        <end position="21"/>
    </location>
</feature>
<evidence type="ECO:0000313" key="3">
    <source>
        <dbReference type="EMBL" id="SQI61722.1"/>
    </source>
</evidence>
<feature type="compositionally biased region" description="Low complexity" evidence="1">
    <location>
        <begin position="47"/>
        <end position="67"/>
    </location>
</feature>
<feature type="chain" id="PRO_5038406245" evidence="2">
    <location>
        <begin position="22"/>
        <end position="180"/>
    </location>
</feature>
<keyword evidence="3" id="KW-0449">Lipoprotein</keyword>
<name>A0A2X4WT63_LEDLE</name>
<gene>
    <name evidence="3" type="ORF">NCTC4824_03382</name>
</gene>
<evidence type="ECO:0000313" key="4">
    <source>
        <dbReference type="Proteomes" id="UP000249134"/>
    </source>
</evidence>
<sequence length="180" mass="20342">MKRMLLLLGMLMLTLALVACGQNNDDDNANQDNGAVTNPEPEKDDNTTGQTNNENTNNGTTTDATAQDDMKQKMDDLEYTKFGIDVDYNNNKDYDAEIELDNNLIEAELEDDLNGVNIEGEEAFNKIYPNVKKLKIDQSTPKEDVIAEVMKAFDLPADYIKLEVEVKFKDGTKMEYEDRK</sequence>
<dbReference type="STRING" id="1348624.GCA_001591545_02397"/>
<dbReference type="InterPro" id="IPR025623">
    <property type="entry name" value="YusW"/>
</dbReference>
<dbReference type="EMBL" id="LS483476">
    <property type="protein sequence ID" value="SQI61722.1"/>
    <property type="molecule type" value="Genomic_DNA"/>
</dbReference>
<accession>A0A2X4WT63</accession>
<dbReference type="Proteomes" id="UP000249134">
    <property type="component" value="Chromosome 1"/>
</dbReference>
<protein>
    <submittedName>
        <fullName evidence="3">Putative lipoprotein</fullName>
    </submittedName>
</protein>
<dbReference type="AlphaFoldDB" id="A0A2X4WT63"/>
<proteinExistence type="predicted"/>
<dbReference type="RefSeq" id="WP_066141919.1">
    <property type="nucleotide sequence ID" value="NZ_CBCSGM010000003.1"/>
</dbReference>
<evidence type="ECO:0000256" key="1">
    <source>
        <dbReference type="SAM" id="MobiDB-lite"/>
    </source>
</evidence>
<dbReference type="KEGG" id="blen:NCTC4824_03382"/>
<organism evidence="3 4">
    <name type="scientific">Lederbergia lenta</name>
    <name type="common">Bacillus lentus</name>
    <dbReference type="NCBI Taxonomy" id="1467"/>
    <lineage>
        <taxon>Bacteria</taxon>
        <taxon>Bacillati</taxon>
        <taxon>Bacillota</taxon>
        <taxon>Bacilli</taxon>
        <taxon>Bacillales</taxon>
        <taxon>Bacillaceae</taxon>
        <taxon>Lederbergia</taxon>
    </lineage>
</organism>
<reference evidence="3 4" key="1">
    <citation type="submission" date="2018-06" db="EMBL/GenBank/DDBJ databases">
        <authorList>
            <consortium name="Pathogen Informatics"/>
            <person name="Doyle S."/>
        </authorList>
    </citation>
    <scope>NUCLEOTIDE SEQUENCE [LARGE SCALE GENOMIC DNA]</scope>
    <source>
        <strain evidence="3 4">NCTC4824</strain>
    </source>
</reference>
<keyword evidence="2" id="KW-0732">Signal</keyword>
<feature type="region of interest" description="Disordered" evidence="1">
    <location>
        <begin position="28"/>
        <end position="69"/>
    </location>
</feature>
<dbReference type="PROSITE" id="PS51257">
    <property type="entry name" value="PROKAR_LIPOPROTEIN"/>
    <property type="match status" value="1"/>
</dbReference>
<evidence type="ECO:0000256" key="2">
    <source>
        <dbReference type="SAM" id="SignalP"/>
    </source>
</evidence>